<dbReference type="FunFam" id="3.30.760.10:FF:000044">
    <property type="entry name" value="Uncharacterized protein"/>
    <property type="match status" value="1"/>
</dbReference>
<dbReference type="GO" id="GO:0003743">
    <property type="term" value="F:translation initiation factor activity"/>
    <property type="evidence" value="ECO:0007669"/>
    <property type="project" value="InterPro"/>
</dbReference>
<dbReference type="EMBL" id="CAJJDM010000029">
    <property type="protein sequence ID" value="CAD8060195.1"/>
    <property type="molecule type" value="Genomic_DNA"/>
</dbReference>
<dbReference type="GO" id="GO:0000340">
    <property type="term" value="F:RNA 7-methylguanosine cap binding"/>
    <property type="evidence" value="ECO:0007669"/>
    <property type="project" value="TreeGrafter"/>
</dbReference>
<dbReference type="PANTHER" id="PTHR11960:SF18">
    <property type="entry name" value="EUKARYOTIC TRANSLATION INITIATION FACTOR 4E HOMOLOGOUS PROTEIN, ISOFORM B"/>
    <property type="match status" value="1"/>
</dbReference>
<dbReference type="InterPro" id="IPR001040">
    <property type="entry name" value="TIF_eIF_4E"/>
</dbReference>
<keyword evidence="2" id="KW-1185">Reference proteome</keyword>
<reference evidence="1" key="1">
    <citation type="submission" date="2021-01" db="EMBL/GenBank/DDBJ databases">
        <authorList>
            <consortium name="Genoscope - CEA"/>
            <person name="William W."/>
        </authorList>
    </citation>
    <scope>NUCLEOTIDE SEQUENCE</scope>
</reference>
<evidence type="ECO:0000313" key="1">
    <source>
        <dbReference type="EMBL" id="CAD8060195.1"/>
    </source>
</evidence>
<proteinExistence type="predicted"/>
<evidence type="ECO:0008006" key="3">
    <source>
        <dbReference type="Google" id="ProtNLM"/>
    </source>
</evidence>
<gene>
    <name evidence="1" type="ORF">PPRIM_AZ9-3.1.T0300012</name>
</gene>
<dbReference type="Proteomes" id="UP000688137">
    <property type="component" value="Unassembled WGS sequence"/>
</dbReference>
<name>A0A8S1L217_PARPR</name>
<organism evidence="1 2">
    <name type="scientific">Paramecium primaurelia</name>
    <dbReference type="NCBI Taxonomy" id="5886"/>
    <lineage>
        <taxon>Eukaryota</taxon>
        <taxon>Sar</taxon>
        <taxon>Alveolata</taxon>
        <taxon>Ciliophora</taxon>
        <taxon>Intramacronucleata</taxon>
        <taxon>Oligohymenophorea</taxon>
        <taxon>Peniculida</taxon>
        <taxon>Parameciidae</taxon>
        <taxon>Paramecium</taxon>
    </lineage>
</organism>
<accession>A0A8S1L217</accession>
<sequence length="164" mass="19718">MLLKSKYTFWVSTQRTQTKIDKDNYNDNLYQVCKFETAEQFWMYYQWIAKPSTIPEGCQILLFQEEIQPMWEDKANQNGGRFVFRCKNNVDRVWENILLSYIGNQCTYNEFVCGVVVNQKRSFTQVSIWVKNMTSYQTQEDKIIQWVKEMFGINELEFVQHPKS</sequence>
<protein>
    <recommendedName>
        <fullName evidence="3">Eukaryotic translation initiation factor 4E</fullName>
    </recommendedName>
</protein>
<dbReference type="PANTHER" id="PTHR11960">
    <property type="entry name" value="EUKARYOTIC TRANSLATION INITIATION FACTOR 4E RELATED"/>
    <property type="match status" value="1"/>
</dbReference>
<dbReference type="Pfam" id="PF01652">
    <property type="entry name" value="IF4E"/>
    <property type="match status" value="1"/>
</dbReference>
<dbReference type="OMA" id="MWEDDVN"/>
<dbReference type="AlphaFoldDB" id="A0A8S1L217"/>
<comment type="caution">
    <text evidence="1">The sequence shown here is derived from an EMBL/GenBank/DDBJ whole genome shotgun (WGS) entry which is preliminary data.</text>
</comment>
<dbReference type="GO" id="GO:0016281">
    <property type="term" value="C:eukaryotic translation initiation factor 4F complex"/>
    <property type="evidence" value="ECO:0007669"/>
    <property type="project" value="TreeGrafter"/>
</dbReference>
<evidence type="ECO:0000313" key="2">
    <source>
        <dbReference type="Proteomes" id="UP000688137"/>
    </source>
</evidence>